<dbReference type="OrthoDB" id="680780at2"/>
<sequence>MAKITRTIRVRGSKTMTGFVFFLTAVFFFVIGWMKEAKALMWVAVAICTLLTLLSLVRRRTVVTLDDKGIRYKSPFWNLHFLWRDVRACGVYYVRNREVYPHQPGQGDLALHDKWPLTIFVSTRMHYFPQRQNRFINRNCIHFRWNREAWSVIARNVNGECKACITP</sequence>
<evidence type="ECO:0000313" key="3">
    <source>
        <dbReference type="Proteomes" id="UP000321436"/>
    </source>
</evidence>
<evidence type="ECO:0000256" key="1">
    <source>
        <dbReference type="SAM" id="Phobius"/>
    </source>
</evidence>
<feature type="transmembrane region" description="Helical" evidence="1">
    <location>
        <begin position="12"/>
        <end position="33"/>
    </location>
</feature>
<dbReference type="Proteomes" id="UP000321436">
    <property type="component" value="Unassembled WGS sequence"/>
</dbReference>
<name>A0A512RSP4_9BACT</name>
<proteinExistence type="predicted"/>
<keyword evidence="3" id="KW-1185">Reference proteome</keyword>
<reference evidence="2 3" key="1">
    <citation type="submission" date="2019-07" db="EMBL/GenBank/DDBJ databases">
        <title>Whole genome shotgun sequence of Chitinophaga cymbidii NBRC 109752.</title>
        <authorList>
            <person name="Hosoyama A."/>
            <person name="Uohara A."/>
            <person name="Ohji S."/>
            <person name="Ichikawa N."/>
        </authorList>
    </citation>
    <scope>NUCLEOTIDE SEQUENCE [LARGE SCALE GENOMIC DNA]</scope>
    <source>
        <strain evidence="2 3">NBRC 109752</strain>
    </source>
</reference>
<dbReference type="RefSeq" id="WP_146867322.1">
    <property type="nucleotide sequence ID" value="NZ_BKAU01000007.1"/>
</dbReference>
<gene>
    <name evidence="2" type="ORF">CCY01nite_49690</name>
</gene>
<keyword evidence="1" id="KW-0812">Transmembrane</keyword>
<evidence type="ECO:0000313" key="2">
    <source>
        <dbReference type="EMBL" id="GEP98709.1"/>
    </source>
</evidence>
<keyword evidence="1" id="KW-1133">Transmembrane helix</keyword>
<dbReference type="EMBL" id="BKAU01000007">
    <property type="protein sequence ID" value="GEP98709.1"/>
    <property type="molecule type" value="Genomic_DNA"/>
</dbReference>
<protein>
    <submittedName>
        <fullName evidence="2">Uncharacterized protein</fullName>
    </submittedName>
</protein>
<comment type="caution">
    <text evidence="2">The sequence shown here is derived from an EMBL/GenBank/DDBJ whole genome shotgun (WGS) entry which is preliminary data.</text>
</comment>
<feature type="transmembrane region" description="Helical" evidence="1">
    <location>
        <begin position="39"/>
        <end position="57"/>
    </location>
</feature>
<organism evidence="2 3">
    <name type="scientific">Chitinophaga cymbidii</name>
    <dbReference type="NCBI Taxonomy" id="1096750"/>
    <lineage>
        <taxon>Bacteria</taxon>
        <taxon>Pseudomonadati</taxon>
        <taxon>Bacteroidota</taxon>
        <taxon>Chitinophagia</taxon>
        <taxon>Chitinophagales</taxon>
        <taxon>Chitinophagaceae</taxon>
        <taxon>Chitinophaga</taxon>
    </lineage>
</organism>
<keyword evidence="1" id="KW-0472">Membrane</keyword>
<dbReference type="AlphaFoldDB" id="A0A512RSP4"/>
<accession>A0A512RSP4</accession>